<gene>
    <name evidence="2" type="primary">ORF76255</name>
</gene>
<dbReference type="EMBL" id="HACG01024073">
    <property type="protein sequence ID" value="CEK70938.1"/>
    <property type="molecule type" value="Transcribed_RNA"/>
</dbReference>
<feature type="transmembrane region" description="Helical" evidence="1">
    <location>
        <begin position="86"/>
        <end position="108"/>
    </location>
</feature>
<organism evidence="2">
    <name type="scientific">Arion vulgaris</name>
    <dbReference type="NCBI Taxonomy" id="1028688"/>
    <lineage>
        <taxon>Eukaryota</taxon>
        <taxon>Metazoa</taxon>
        <taxon>Spiralia</taxon>
        <taxon>Lophotrochozoa</taxon>
        <taxon>Mollusca</taxon>
        <taxon>Gastropoda</taxon>
        <taxon>Heterobranchia</taxon>
        <taxon>Euthyneura</taxon>
        <taxon>Panpulmonata</taxon>
        <taxon>Eupulmonata</taxon>
        <taxon>Stylommatophora</taxon>
        <taxon>Helicina</taxon>
        <taxon>Arionoidea</taxon>
        <taxon>Arionidae</taxon>
        <taxon>Arion</taxon>
    </lineage>
</organism>
<reference evidence="2" key="1">
    <citation type="submission" date="2014-12" db="EMBL/GenBank/DDBJ databases">
        <title>Insight into the proteome of Arion vulgaris.</title>
        <authorList>
            <person name="Aradska J."/>
            <person name="Bulat T."/>
            <person name="Smidak R."/>
            <person name="Sarate P."/>
            <person name="Gangsoo J."/>
            <person name="Sialana F."/>
            <person name="Bilban M."/>
            <person name="Lubec G."/>
        </authorList>
    </citation>
    <scope>NUCLEOTIDE SEQUENCE</scope>
    <source>
        <tissue evidence="2">Skin</tissue>
    </source>
</reference>
<keyword evidence="1" id="KW-0472">Membrane</keyword>
<sequence length="556" mass="63286">MRTQLWIKVVLGWIIFATILQIVGLVAPLWIYLDTSDFTVGVGLFYRIGCEASSGDNCTVTGFPILPFDYNTAATYNQDSWEAIQWLEIIAASFGVILTVLMVVYLVGFGVWKKMNNLNIAMVIVCISAWLPLAIGLIIYIIYYGKVITRSPEVSGRSFPWSPVMCLIAGIIFFIITILIRIRCRNRNFVKNAIPTSTDSKIALNPSTKNQFMKRYFSPSPYREDRRQALYSSVYSSNDTNHLLGNGFTVGAIEHTGIDNTGVVNRNSRAIEYNVVSNVENVPMTHMIQTNNLSAGTFTGNEVVTTGVNTNFTGTIYERDLNSFVNNNTTHYDNNVIETYVTRNLGDSVYAGRIERENVTNYQQDEIEVKRQNYNQSQWTNIPANKEIKYEEERVFRNSTILHHDVGYDDFSEIDAETVYYTGKEGFTPITFNRTQSYNTSDIRNSTTKMDANYNFSTSREFRQPLQPVIEERSIQEVIVTQSDPEKPVVQKHIRLPADHRVINGFQKASDYTVHTRPLTDNLDNDQFILTPGKLSGKRSKYNGSHIYRPYAESSY</sequence>
<feature type="transmembrane region" description="Helical" evidence="1">
    <location>
        <begin position="12"/>
        <end position="33"/>
    </location>
</feature>
<name>A0A0B6ZQY2_9EUPU</name>
<proteinExistence type="predicted"/>
<accession>A0A0B6ZQY2</accession>
<feature type="transmembrane region" description="Helical" evidence="1">
    <location>
        <begin position="162"/>
        <end position="182"/>
    </location>
</feature>
<keyword evidence="1" id="KW-1133">Transmembrane helix</keyword>
<evidence type="ECO:0000313" key="2">
    <source>
        <dbReference type="EMBL" id="CEK70938.1"/>
    </source>
</evidence>
<keyword evidence="1" id="KW-0812">Transmembrane</keyword>
<protein>
    <submittedName>
        <fullName evidence="2">Uncharacterized protein</fullName>
    </submittedName>
</protein>
<dbReference type="AlphaFoldDB" id="A0A0B6ZQY2"/>
<evidence type="ECO:0000256" key="1">
    <source>
        <dbReference type="SAM" id="Phobius"/>
    </source>
</evidence>
<feature type="transmembrane region" description="Helical" evidence="1">
    <location>
        <begin position="120"/>
        <end position="142"/>
    </location>
</feature>